<dbReference type="EMBL" id="JACOSL010000004">
    <property type="protein sequence ID" value="MBI1755645.1"/>
    <property type="molecule type" value="Genomic_DNA"/>
</dbReference>
<dbReference type="Proteomes" id="UP000727962">
    <property type="component" value="Unassembled WGS sequence"/>
</dbReference>
<evidence type="ECO:0000313" key="1">
    <source>
        <dbReference type="EMBL" id="MBI1755645.1"/>
    </source>
</evidence>
<comment type="caution">
    <text evidence="1">The sequence shown here is derived from an EMBL/GenBank/DDBJ whole genome shotgun (WGS) entry which is preliminary data.</text>
</comment>
<accession>A0A931LQK1</accession>
<proteinExistence type="predicted"/>
<protein>
    <submittedName>
        <fullName evidence="1">Uncharacterized protein</fullName>
    </submittedName>
</protein>
<sequence length="449" mass="49863">MPSRPREMPRPRPKPAPASREYLEAISRTAGMVGDGRVRGLASTNGLDLLNLTWEDTGRYKNASVGPNISDMTLQVETPSYRGQPGRVRCMPVIRYPNFSDRTADVDPRDFTLLVGNQRHRPLKRVSLYEFLGDPCRFLSKPDSWLGAHRSLLAPRDERVLVSAQACFMPVPQGGLATFNPVLFNYQSVSGDPAVLTILATREGTSVTIIDNKRDAFAEGAAWGQRLFHNDGGERSSLTAERQSEFIAHGGDDGKTVRPSSGLSMVLLIQVPLKQKHAFRRSFEVSGGYGGVASDMAAKAAPSARSDVEAAVIGHGEAEGPFTEIDNLSIERDDRYPVRVTVQFYKATSNGVVSEGDMATIHDQIEGVYAHGDVVGSLVTEGETGRITEYIGCKVQPHDWWQRFWERHEQNTGDSREEAIRKLRRLLGYDYETRPVCELYLRDVLRGRK</sequence>
<reference evidence="1" key="1">
    <citation type="submission" date="2020-07" db="EMBL/GenBank/DDBJ databases">
        <title>Huge and variable diversity of episymbiotic CPR bacteria and DPANN archaea in groundwater ecosystems.</title>
        <authorList>
            <person name="He C.Y."/>
            <person name="Keren R."/>
            <person name="Whittaker M."/>
            <person name="Farag I.F."/>
            <person name="Doudna J."/>
            <person name="Cate J.H.D."/>
            <person name="Banfield J.F."/>
        </authorList>
    </citation>
    <scope>NUCLEOTIDE SEQUENCE</scope>
    <source>
        <strain evidence="1">NC_groundwater_17_Pr7_B-0.1um_64_12</strain>
    </source>
</reference>
<dbReference type="AlphaFoldDB" id="A0A931LQK1"/>
<gene>
    <name evidence="1" type="ORF">HYR64_00880</name>
</gene>
<organism evidence="1 2">
    <name type="scientific">Fimbriimonas ginsengisoli</name>
    <dbReference type="NCBI Taxonomy" id="1005039"/>
    <lineage>
        <taxon>Bacteria</taxon>
        <taxon>Bacillati</taxon>
        <taxon>Armatimonadota</taxon>
        <taxon>Fimbriimonadia</taxon>
        <taxon>Fimbriimonadales</taxon>
        <taxon>Fimbriimonadaceae</taxon>
        <taxon>Fimbriimonas</taxon>
    </lineage>
</organism>
<evidence type="ECO:0000313" key="2">
    <source>
        <dbReference type="Proteomes" id="UP000727962"/>
    </source>
</evidence>
<name>A0A931LQK1_FIMGI</name>